<keyword evidence="7" id="KW-1185">Reference proteome</keyword>
<dbReference type="PRINTS" id="PR00419">
    <property type="entry name" value="ADXRDTASE"/>
</dbReference>
<name>A0AAD6ZSY9_9AGAR</name>
<accession>A0AAD6ZSY9</accession>
<evidence type="ECO:0000256" key="1">
    <source>
        <dbReference type="ARBA" id="ARBA00022630"/>
    </source>
</evidence>
<reference evidence="6" key="1">
    <citation type="submission" date="2023-03" db="EMBL/GenBank/DDBJ databases">
        <title>Massive genome expansion in bonnet fungi (Mycena s.s.) driven by repeated elements and novel gene families across ecological guilds.</title>
        <authorList>
            <consortium name="Lawrence Berkeley National Laboratory"/>
            <person name="Harder C.B."/>
            <person name="Miyauchi S."/>
            <person name="Viragh M."/>
            <person name="Kuo A."/>
            <person name="Thoen E."/>
            <person name="Andreopoulos B."/>
            <person name="Lu D."/>
            <person name="Skrede I."/>
            <person name="Drula E."/>
            <person name="Henrissat B."/>
            <person name="Morin E."/>
            <person name="Kohler A."/>
            <person name="Barry K."/>
            <person name="LaButti K."/>
            <person name="Morin E."/>
            <person name="Salamov A."/>
            <person name="Lipzen A."/>
            <person name="Mereny Z."/>
            <person name="Hegedus B."/>
            <person name="Baldrian P."/>
            <person name="Stursova M."/>
            <person name="Weitz H."/>
            <person name="Taylor A."/>
            <person name="Grigoriev I.V."/>
            <person name="Nagy L.G."/>
            <person name="Martin F."/>
            <person name="Kauserud H."/>
        </authorList>
    </citation>
    <scope>NUCLEOTIDE SEQUENCE</scope>
    <source>
        <strain evidence="6">CBHHK002</strain>
    </source>
</reference>
<dbReference type="Pfam" id="PF07992">
    <property type="entry name" value="Pyr_redox_2"/>
    <property type="match status" value="1"/>
</dbReference>
<evidence type="ECO:0000313" key="6">
    <source>
        <dbReference type="EMBL" id="KAJ7337522.1"/>
    </source>
</evidence>
<keyword evidence="3" id="KW-0560">Oxidoreductase</keyword>
<feature type="chain" id="PRO_5042137505" evidence="4">
    <location>
        <begin position="21"/>
        <end position="557"/>
    </location>
</feature>
<dbReference type="EMBL" id="JARIHO010000029">
    <property type="protein sequence ID" value="KAJ7337522.1"/>
    <property type="molecule type" value="Genomic_DNA"/>
</dbReference>
<dbReference type="InterPro" id="IPR050346">
    <property type="entry name" value="FMO-like"/>
</dbReference>
<dbReference type="Proteomes" id="UP001218218">
    <property type="component" value="Unassembled WGS sequence"/>
</dbReference>
<dbReference type="InterPro" id="IPR036188">
    <property type="entry name" value="FAD/NAD-bd_sf"/>
</dbReference>
<feature type="signal peptide" evidence="4">
    <location>
        <begin position="1"/>
        <end position="20"/>
    </location>
</feature>
<dbReference type="Gene3D" id="3.50.50.60">
    <property type="entry name" value="FAD/NAD(P)-binding domain"/>
    <property type="match status" value="2"/>
</dbReference>
<gene>
    <name evidence="6" type="ORF">DFH08DRAFT_705445</name>
</gene>
<evidence type="ECO:0000256" key="2">
    <source>
        <dbReference type="ARBA" id="ARBA00022827"/>
    </source>
</evidence>
<proteinExistence type="predicted"/>
<sequence>MTGFKALTIIFATAIFPALGEQTVFSSWEQDGSQWTTFPHPITRVAVIGAGPRGLQAAAHLLAANLSVRLFERASSPGGNWFYTEETPVREAYPSVIETHSTSEDTLPKEFPVTQYYEEGDGSISLDERWREHWQPRPVWYNLRTNSPAPLTRLPGIEHSPETPWLLSVHDLERNIRAYASLHGLNTNDKPFSPPYAPVGSYSTRVEAIQKCNETSTWTLTLRRLQWMPESHRLKADWWTEDFDAVVIATGLHTRAYVPEIKGIGNWSKAMENGQYSMIHSQAFRHSGRYAGKNVLIVGASISATQISRTLAPFANRIIASIRPNKYRDAYGFDILLAFADKTEIVPEIASFEPLDPNDVGIQLGKIRLANGTIIDGIDEIILATGYRANSFLSDLCESSLFLNNRTFDNLYWTGHYIDDPTLVYSLYGDPWMHGAYVSYAFAKVWTAKARLPSRERMWRDYQSGRYQFGTPLDVLLQEGLRKQYVTWLNSESLELGGQFVEPLSLEARELLTYFVNTHYRKDWLSYENWTRFDDLPFSEWPKPGPPDGQQYKVVSW</sequence>
<evidence type="ECO:0000256" key="4">
    <source>
        <dbReference type="SAM" id="SignalP"/>
    </source>
</evidence>
<protein>
    <submittedName>
        <fullName evidence="6">FAD/NAD(P)-binding domain-containing protein</fullName>
    </submittedName>
</protein>
<keyword evidence="2" id="KW-0274">FAD</keyword>
<feature type="domain" description="FAD/NAD(P)-binding" evidence="5">
    <location>
        <begin position="44"/>
        <end position="317"/>
    </location>
</feature>
<dbReference type="AlphaFoldDB" id="A0AAD6ZSY9"/>
<keyword evidence="1" id="KW-0285">Flavoprotein</keyword>
<dbReference type="InterPro" id="IPR023753">
    <property type="entry name" value="FAD/NAD-binding_dom"/>
</dbReference>
<evidence type="ECO:0000259" key="5">
    <source>
        <dbReference type="Pfam" id="PF07992"/>
    </source>
</evidence>
<dbReference type="GO" id="GO:0016491">
    <property type="term" value="F:oxidoreductase activity"/>
    <property type="evidence" value="ECO:0007669"/>
    <property type="project" value="UniProtKB-KW"/>
</dbReference>
<evidence type="ECO:0000256" key="3">
    <source>
        <dbReference type="ARBA" id="ARBA00023002"/>
    </source>
</evidence>
<evidence type="ECO:0000313" key="7">
    <source>
        <dbReference type="Proteomes" id="UP001218218"/>
    </source>
</evidence>
<organism evidence="6 7">
    <name type="scientific">Mycena albidolilacea</name>
    <dbReference type="NCBI Taxonomy" id="1033008"/>
    <lineage>
        <taxon>Eukaryota</taxon>
        <taxon>Fungi</taxon>
        <taxon>Dikarya</taxon>
        <taxon>Basidiomycota</taxon>
        <taxon>Agaricomycotina</taxon>
        <taxon>Agaricomycetes</taxon>
        <taxon>Agaricomycetidae</taxon>
        <taxon>Agaricales</taxon>
        <taxon>Marasmiineae</taxon>
        <taxon>Mycenaceae</taxon>
        <taxon>Mycena</taxon>
    </lineage>
</organism>
<keyword evidence="4" id="KW-0732">Signal</keyword>
<dbReference type="SUPFAM" id="SSF51905">
    <property type="entry name" value="FAD/NAD(P)-binding domain"/>
    <property type="match status" value="1"/>
</dbReference>
<comment type="caution">
    <text evidence="6">The sequence shown here is derived from an EMBL/GenBank/DDBJ whole genome shotgun (WGS) entry which is preliminary data.</text>
</comment>
<dbReference type="PANTHER" id="PTHR23023">
    <property type="entry name" value="DIMETHYLANILINE MONOOXYGENASE"/>
    <property type="match status" value="1"/>
</dbReference>